<dbReference type="GO" id="GO:0005776">
    <property type="term" value="C:autophagosome"/>
    <property type="evidence" value="ECO:0007669"/>
    <property type="project" value="TreeGrafter"/>
</dbReference>
<dbReference type="InterPro" id="IPR018791">
    <property type="entry name" value="UV_resistance/autophagy_Atg14"/>
</dbReference>
<keyword evidence="4" id="KW-1185">Reference proteome</keyword>
<dbReference type="Proteomes" id="UP001381693">
    <property type="component" value="Unassembled WGS sequence"/>
</dbReference>
<comment type="caution">
    <text evidence="3">The sequence shown here is derived from an EMBL/GenBank/DDBJ whole genome shotgun (WGS) entry which is preliminary data.</text>
</comment>
<evidence type="ECO:0000256" key="2">
    <source>
        <dbReference type="SAM" id="MobiDB-lite"/>
    </source>
</evidence>
<protein>
    <submittedName>
        <fullName evidence="3">Autophagy protein 14</fullName>
    </submittedName>
</protein>
<dbReference type="GO" id="GO:0097632">
    <property type="term" value="C:extrinsic component of phagophore assembly site membrane"/>
    <property type="evidence" value="ECO:0007669"/>
    <property type="project" value="TreeGrafter"/>
</dbReference>
<dbReference type="GO" id="GO:0043495">
    <property type="term" value="F:protein-membrane adaptor activity"/>
    <property type="evidence" value="ECO:0007669"/>
    <property type="project" value="TreeGrafter"/>
</dbReference>
<feature type="compositionally biased region" description="Acidic residues" evidence="2">
    <location>
        <begin position="288"/>
        <end position="310"/>
    </location>
</feature>
<dbReference type="GO" id="GO:0097629">
    <property type="term" value="C:extrinsic component of omegasome membrane"/>
    <property type="evidence" value="ECO:0007669"/>
    <property type="project" value="TreeGrafter"/>
</dbReference>
<feature type="region of interest" description="Disordered" evidence="2">
    <location>
        <begin position="287"/>
        <end position="310"/>
    </location>
</feature>
<proteinExistence type="predicted"/>
<dbReference type="GO" id="GO:0000423">
    <property type="term" value="P:mitophagy"/>
    <property type="evidence" value="ECO:0007669"/>
    <property type="project" value="TreeGrafter"/>
</dbReference>
<feature type="non-terminal residue" evidence="3">
    <location>
        <position position="1"/>
    </location>
</feature>
<dbReference type="GO" id="GO:0000045">
    <property type="term" value="P:autophagosome assembly"/>
    <property type="evidence" value="ECO:0007669"/>
    <property type="project" value="TreeGrafter"/>
</dbReference>
<evidence type="ECO:0000313" key="4">
    <source>
        <dbReference type="Proteomes" id="UP001381693"/>
    </source>
</evidence>
<accession>A0AAN8ZWN2</accession>
<evidence type="ECO:0000256" key="1">
    <source>
        <dbReference type="ARBA" id="ARBA00023054"/>
    </source>
</evidence>
<dbReference type="EMBL" id="JAXCGZ010014459">
    <property type="protein sequence ID" value="KAK7071481.1"/>
    <property type="molecule type" value="Genomic_DNA"/>
</dbReference>
<reference evidence="3 4" key="1">
    <citation type="submission" date="2023-11" db="EMBL/GenBank/DDBJ databases">
        <title>Halocaridina rubra genome assembly.</title>
        <authorList>
            <person name="Smith C."/>
        </authorList>
    </citation>
    <scope>NUCLEOTIDE SEQUENCE [LARGE SCALE GENOMIC DNA]</scope>
    <source>
        <strain evidence="3">EP-1</strain>
        <tissue evidence="3">Whole</tissue>
    </source>
</reference>
<organism evidence="3 4">
    <name type="scientific">Halocaridina rubra</name>
    <name type="common">Hawaiian red shrimp</name>
    <dbReference type="NCBI Taxonomy" id="373956"/>
    <lineage>
        <taxon>Eukaryota</taxon>
        <taxon>Metazoa</taxon>
        <taxon>Ecdysozoa</taxon>
        <taxon>Arthropoda</taxon>
        <taxon>Crustacea</taxon>
        <taxon>Multicrustacea</taxon>
        <taxon>Malacostraca</taxon>
        <taxon>Eumalacostraca</taxon>
        <taxon>Eucarida</taxon>
        <taxon>Decapoda</taxon>
        <taxon>Pleocyemata</taxon>
        <taxon>Caridea</taxon>
        <taxon>Atyoidea</taxon>
        <taxon>Atyidae</taxon>
        <taxon>Halocaridina</taxon>
    </lineage>
</organism>
<dbReference type="GO" id="GO:0009267">
    <property type="term" value="P:cellular response to starvation"/>
    <property type="evidence" value="ECO:0007669"/>
    <property type="project" value="TreeGrafter"/>
</dbReference>
<dbReference type="GO" id="GO:0035014">
    <property type="term" value="F:phosphatidylinositol 3-kinase regulator activity"/>
    <property type="evidence" value="ECO:0007669"/>
    <property type="project" value="TreeGrafter"/>
</dbReference>
<name>A0AAN8ZWN2_HALRR</name>
<sequence>REKIAEVRDRVALLRKVVDSTKENITEVKTKSSEIAEHNAKLKEQLPVFQHRLSKMRKILHQYNDKVSDKRNQFAISNAQLKGVIRGNIKQLTRFIFPITEVKPARLSIDADPKHMDTVTAIAEASQTTYVRGRWVYTDTSHETQYRIVHPLLPGSGDYSAFNLLLVNSAGEGEERADVEQSGAYSVCAGLTYLAQLVNTLAFYLDVTLPKKLCYSEFCRGELNEQQFARYTSRLNTNVVYLCFSQNVPVQLLRPTHTTPNLLALLETETADLGRQGSFEVAESLVESMEEGMEEDNAEGSDSDEEEDTDTLSAEWETVPHLPMIEPPLIPTHQAYSTFNSTAIYSQANVGQFGHGTATIGGMAAGAGGIVSSAAASVMSLFRGFGGMQK</sequence>
<dbReference type="GO" id="GO:0016240">
    <property type="term" value="P:autophagosome membrane docking"/>
    <property type="evidence" value="ECO:0007669"/>
    <property type="project" value="TreeGrafter"/>
</dbReference>
<keyword evidence="1" id="KW-0175">Coiled coil</keyword>
<gene>
    <name evidence="3" type="primary">ATG14</name>
    <name evidence="3" type="ORF">SK128_024546</name>
</gene>
<evidence type="ECO:0000313" key="3">
    <source>
        <dbReference type="EMBL" id="KAK7071481.1"/>
    </source>
</evidence>
<dbReference type="PANTHER" id="PTHR13664:SF0">
    <property type="entry name" value="BECLIN 1-ASSOCIATED AUTOPHAGY-RELATED KEY REGULATOR"/>
    <property type="match status" value="1"/>
</dbReference>
<dbReference type="GO" id="GO:0035032">
    <property type="term" value="C:phosphatidylinositol 3-kinase complex, class III"/>
    <property type="evidence" value="ECO:0007669"/>
    <property type="project" value="TreeGrafter"/>
</dbReference>
<dbReference type="AlphaFoldDB" id="A0AAN8ZWN2"/>
<dbReference type="Pfam" id="PF10186">
    <property type="entry name" value="ATG14"/>
    <property type="match status" value="1"/>
</dbReference>
<dbReference type="PANTHER" id="PTHR13664">
    <property type="entry name" value="BECLIN 1-ASSOCIATED AUTOPHAGY-RELATED KEY REGULATOR"/>
    <property type="match status" value="1"/>
</dbReference>